<dbReference type="PANTHER" id="PTHR44520">
    <property type="entry name" value="RESPONSE REGULATOR RCP1-RELATED"/>
    <property type="match status" value="1"/>
</dbReference>
<evidence type="ECO:0000313" key="4">
    <source>
        <dbReference type="Proteomes" id="UP000030121"/>
    </source>
</evidence>
<name>A0A0A2MCN6_9FLAO</name>
<proteinExistence type="predicted"/>
<dbReference type="AlphaFoldDB" id="A0A0A2MCN6"/>
<sequence length="147" mass="16680">MKSVDTLIDILLVEDNEGDIVLTTEALEESNIINTVNVVRNGKEAIDYVFNEGNYKDVSQPDLILLDVNLPLKSGHEVLTVIKGDERTKHIPVIMLSTSSSERDINLSYKNHVNCYITKPVELTDFFDAVTNIEQFWFNTVKLPVRK</sequence>
<evidence type="ECO:0000313" key="3">
    <source>
        <dbReference type="EMBL" id="KGO89401.1"/>
    </source>
</evidence>
<feature type="modified residue" description="4-aspartylphosphate" evidence="1">
    <location>
        <position position="67"/>
    </location>
</feature>
<dbReference type="InterPro" id="IPR011006">
    <property type="entry name" value="CheY-like_superfamily"/>
</dbReference>
<dbReference type="SUPFAM" id="SSF52172">
    <property type="entry name" value="CheY-like"/>
    <property type="match status" value="1"/>
</dbReference>
<dbReference type="PROSITE" id="PS50110">
    <property type="entry name" value="RESPONSE_REGULATORY"/>
    <property type="match status" value="1"/>
</dbReference>
<organism evidence="3 4">
    <name type="scientific">Flavobacterium suncheonense GH29-5 = DSM 17707</name>
    <dbReference type="NCBI Taxonomy" id="1121899"/>
    <lineage>
        <taxon>Bacteria</taxon>
        <taxon>Pseudomonadati</taxon>
        <taxon>Bacteroidota</taxon>
        <taxon>Flavobacteriia</taxon>
        <taxon>Flavobacteriales</taxon>
        <taxon>Flavobacteriaceae</taxon>
        <taxon>Flavobacterium</taxon>
    </lineage>
</organism>
<protein>
    <submittedName>
        <fullName evidence="3">Chemotaxis protein CheY</fullName>
    </submittedName>
</protein>
<accession>A0A0A2MCN6</accession>
<evidence type="ECO:0000256" key="1">
    <source>
        <dbReference type="PROSITE-ProRule" id="PRU00169"/>
    </source>
</evidence>
<dbReference type="Proteomes" id="UP000030121">
    <property type="component" value="Unassembled WGS sequence"/>
</dbReference>
<dbReference type="Pfam" id="PF00072">
    <property type="entry name" value="Response_reg"/>
    <property type="match status" value="1"/>
</dbReference>
<reference evidence="3 4" key="1">
    <citation type="submission" date="2013-09" db="EMBL/GenBank/DDBJ databases">
        <authorList>
            <person name="Zeng Z."/>
            <person name="Chen C."/>
        </authorList>
    </citation>
    <scope>NUCLEOTIDE SEQUENCE [LARGE SCALE GENOMIC DNA]</scope>
    <source>
        <strain evidence="3 4">GH29-5</strain>
    </source>
</reference>
<dbReference type="SMART" id="SM00448">
    <property type="entry name" value="REC"/>
    <property type="match status" value="1"/>
</dbReference>
<dbReference type="PANTHER" id="PTHR44520:SF2">
    <property type="entry name" value="RESPONSE REGULATOR RCP1"/>
    <property type="match status" value="1"/>
</dbReference>
<dbReference type="EMBL" id="JRLW01000009">
    <property type="protein sequence ID" value="KGO89401.1"/>
    <property type="molecule type" value="Genomic_DNA"/>
</dbReference>
<keyword evidence="1" id="KW-0597">Phosphoprotein</keyword>
<comment type="caution">
    <text evidence="3">The sequence shown here is derived from an EMBL/GenBank/DDBJ whole genome shotgun (WGS) entry which is preliminary data.</text>
</comment>
<dbReference type="eggNOG" id="COG0745">
    <property type="taxonomic scope" value="Bacteria"/>
</dbReference>
<gene>
    <name evidence="3" type="ORF">Q764_08475</name>
</gene>
<dbReference type="CDD" id="cd17557">
    <property type="entry name" value="REC_Rcp-like"/>
    <property type="match status" value="1"/>
</dbReference>
<dbReference type="InterPro" id="IPR052893">
    <property type="entry name" value="TCS_response_regulator"/>
</dbReference>
<dbReference type="OrthoDB" id="7631574at2"/>
<dbReference type="STRING" id="1121899.GCA_000430025_00302"/>
<evidence type="ECO:0000259" key="2">
    <source>
        <dbReference type="PROSITE" id="PS50110"/>
    </source>
</evidence>
<dbReference type="GO" id="GO:0000160">
    <property type="term" value="P:phosphorelay signal transduction system"/>
    <property type="evidence" value="ECO:0007669"/>
    <property type="project" value="InterPro"/>
</dbReference>
<dbReference type="InterPro" id="IPR001789">
    <property type="entry name" value="Sig_transdc_resp-reg_receiver"/>
</dbReference>
<dbReference type="RefSeq" id="WP_026981320.1">
    <property type="nucleotide sequence ID" value="NZ_JRLW01000009.1"/>
</dbReference>
<dbReference type="Gene3D" id="3.40.50.2300">
    <property type="match status" value="1"/>
</dbReference>
<keyword evidence="4" id="KW-1185">Reference proteome</keyword>
<feature type="domain" description="Response regulatory" evidence="2">
    <location>
        <begin position="9"/>
        <end position="134"/>
    </location>
</feature>